<accession>A0A328B2U5</accession>
<protein>
    <submittedName>
        <fullName evidence="3">Hemerythrin domain-containing protein</fullName>
    </submittedName>
</protein>
<dbReference type="OrthoDB" id="9793637at2"/>
<proteinExistence type="predicted"/>
<dbReference type="Proteomes" id="UP000249842">
    <property type="component" value="Unassembled WGS sequence"/>
</dbReference>
<evidence type="ECO:0000259" key="2">
    <source>
        <dbReference type="Pfam" id="PF01814"/>
    </source>
</evidence>
<dbReference type="RefSeq" id="WP_111458043.1">
    <property type="nucleotide sequence ID" value="NZ_QFYP01000001.1"/>
</dbReference>
<dbReference type="PANTHER" id="PTHR35585:SF1">
    <property type="entry name" value="HHE DOMAIN PROTEIN (AFU_ORTHOLOGUE AFUA_4G00730)"/>
    <property type="match status" value="1"/>
</dbReference>
<dbReference type="Gene3D" id="1.20.120.520">
    <property type="entry name" value="nmb1532 protein domain like"/>
    <property type="match status" value="1"/>
</dbReference>
<dbReference type="PANTHER" id="PTHR35585">
    <property type="entry name" value="HHE DOMAIN PROTEIN (AFU_ORTHOLOGUE AFUA_4G00730)"/>
    <property type="match status" value="1"/>
</dbReference>
<name>A0A328B2U5_9CAUL</name>
<evidence type="ECO:0000256" key="1">
    <source>
        <dbReference type="SAM" id="MobiDB-lite"/>
    </source>
</evidence>
<feature type="region of interest" description="Disordered" evidence="1">
    <location>
        <begin position="152"/>
        <end position="176"/>
    </location>
</feature>
<keyword evidence="4" id="KW-1185">Reference proteome</keyword>
<comment type="caution">
    <text evidence="3">The sequence shown here is derived from an EMBL/GenBank/DDBJ whole genome shotgun (WGS) entry which is preliminary data.</text>
</comment>
<dbReference type="InterPro" id="IPR012312">
    <property type="entry name" value="Hemerythrin-like"/>
</dbReference>
<dbReference type="AlphaFoldDB" id="A0A328B2U5"/>
<gene>
    <name evidence="3" type="ORF">DJ021_13515</name>
</gene>
<evidence type="ECO:0000313" key="4">
    <source>
        <dbReference type="Proteomes" id="UP000249842"/>
    </source>
</evidence>
<feature type="domain" description="Hemerythrin-like" evidence="2">
    <location>
        <begin position="9"/>
        <end position="121"/>
    </location>
</feature>
<evidence type="ECO:0000313" key="3">
    <source>
        <dbReference type="EMBL" id="RAK60751.1"/>
    </source>
</evidence>
<dbReference type="EMBL" id="QFYP01000001">
    <property type="protein sequence ID" value="RAK60751.1"/>
    <property type="molecule type" value="Genomic_DNA"/>
</dbReference>
<reference evidence="4" key="1">
    <citation type="submission" date="2018-05" db="EMBL/GenBank/DDBJ databases">
        <authorList>
            <person name="Li X."/>
        </authorList>
    </citation>
    <scope>NUCLEOTIDE SEQUENCE [LARGE SCALE GENOMIC DNA]</scope>
    <source>
        <strain evidence="4">HKS-05</strain>
    </source>
</reference>
<dbReference type="Pfam" id="PF01814">
    <property type="entry name" value="Hemerythrin"/>
    <property type="match status" value="1"/>
</dbReference>
<organism evidence="3 4">
    <name type="scientific">Phenylobacterium hankyongense</name>
    <dbReference type="NCBI Taxonomy" id="1813876"/>
    <lineage>
        <taxon>Bacteria</taxon>
        <taxon>Pseudomonadati</taxon>
        <taxon>Pseudomonadota</taxon>
        <taxon>Alphaproteobacteria</taxon>
        <taxon>Caulobacterales</taxon>
        <taxon>Caulobacteraceae</taxon>
        <taxon>Phenylobacterium</taxon>
    </lineage>
</organism>
<sequence>MAAAEKLDAVALLKADHRKVEDLFAQFEAAKGDGKKKALAEQICMELTIHTKIEEDVFYPACEGSVEEDLLKEAYVEHDGAKVLIAEIEAGGPDDEFYEAKVKVLSEQIEHHVEEEEKRVEGMFSQARKAGLDMDALGETMAAEKKQLMAAYKSGGLPRPETSTLQSTAIGEAPRA</sequence>